<dbReference type="PANTHER" id="PTHR43762:SF1">
    <property type="entry name" value="D-ARABINONO-1,4-LACTONE OXIDASE"/>
    <property type="match status" value="1"/>
</dbReference>
<proteinExistence type="predicted"/>
<evidence type="ECO:0000256" key="3">
    <source>
        <dbReference type="ARBA" id="ARBA00023002"/>
    </source>
</evidence>
<keyword evidence="1" id="KW-0285">Flavoprotein</keyword>
<dbReference type="InterPro" id="IPR006094">
    <property type="entry name" value="Oxid_FAD_bind_N"/>
</dbReference>
<dbReference type="Gene3D" id="3.30.43.10">
    <property type="entry name" value="Uridine Diphospho-n-acetylenolpyruvylglucosamine Reductase, domain 2"/>
    <property type="match status" value="1"/>
</dbReference>
<dbReference type="Gene3D" id="1.10.45.10">
    <property type="entry name" value="Vanillyl-alcohol Oxidase, Chain A, domain 4"/>
    <property type="match status" value="1"/>
</dbReference>
<dbReference type="InterPro" id="IPR016169">
    <property type="entry name" value="FAD-bd_PCMH_sub2"/>
</dbReference>
<evidence type="ECO:0000313" key="5">
    <source>
        <dbReference type="EMBL" id="QQR37812.1"/>
    </source>
</evidence>
<dbReference type="Pfam" id="PF01565">
    <property type="entry name" value="FAD_binding_4"/>
    <property type="match status" value="1"/>
</dbReference>
<keyword evidence="2" id="KW-0274">FAD</keyword>
<dbReference type="EMBL" id="CP068047">
    <property type="protein sequence ID" value="QQR37812.1"/>
    <property type="molecule type" value="Genomic_DNA"/>
</dbReference>
<dbReference type="InterPro" id="IPR016166">
    <property type="entry name" value="FAD-bd_PCMH"/>
</dbReference>
<dbReference type="InterPro" id="IPR016171">
    <property type="entry name" value="Vanillyl_alc_oxidase_C-sub2"/>
</dbReference>
<feature type="domain" description="FAD-binding PCMH-type" evidence="4">
    <location>
        <begin position="1"/>
        <end position="176"/>
    </location>
</feature>
<keyword evidence="3" id="KW-0560">Oxidoreductase</keyword>
<dbReference type="InterPro" id="IPR036318">
    <property type="entry name" value="FAD-bd_PCMH-like_sf"/>
</dbReference>
<dbReference type="PROSITE" id="PS00831">
    <property type="entry name" value="RIBOSOMAL_L27"/>
    <property type="match status" value="1"/>
</dbReference>
<dbReference type="InterPro" id="IPR016167">
    <property type="entry name" value="FAD-bd_PCMH_sub1"/>
</dbReference>
<organism evidence="5 6">
    <name type="scientific">Devosia oryziradicis</name>
    <dbReference type="NCBI Taxonomy" id="2801335"/>
    <lineage>
        <taxon>Bacteria</taxon>
        <taxon>Pseudomonadati</taxon>
        <taxon>Pseudomonadota</taxon>
        <taxon>Alphaproteobacteria</taxon>
        <taxon>Hyphomicrobiales</taxon>
        <taxon>Devosiaceae</taxon>
        <taxon>Devosia</taxon>
    </lineage>
</organism>
<keyword evidence="6" id="KW-1185">Reference proteome</keyword>
<dbReference type="Gene3D" id="3.30.465.10">
    <property type="match status" value="1"/>
</dbReference>
<evidence type="ECO:0000256" key="2">
    <source>
        <dbReference type="ARBA" id="ARBA00022827"/>
    </source>
</evidence>
<dbReference type="PROSITE" id="PS51387">
    <property type="entry name" value="FAD_PCMH"/>
    <property type="match status" value="1"/>
</dbReference>
<reference evidence="5 6" key="1">
    <citation type="submission" date="2021-01" db="EMBL/GenBank/DDBJ databases">
        <title>Genome seq and assembly of Devosia sp. G19.</title>
        <authorList>
            <person name="Chhetri G."/>
        </authorList>
    </citation>
    <scope>NUCLEOTIDE SEQUENCE [LARGE SCALE GENOMIC DNA]</scope>
    <source>
        <strain evidence="5 6">G19</strain>
    </source>
</reference>
<sequence>MADRPQNWAGNIVFSTGHVERPASVEELQDVLHRADKARVLGSGHSFNPIADTDGVLISLAALTGIRKIDHAARTVTIEGGTTYAQLLPALHAAGYALENLASLPHITVAGAVSTATHGSGNGNSNLAAAVAGLELVTANGEIIRRQRGDADFDGMAVSLGALGVVSALTLDVVPAFDIRQTVYLDLPLETLLANFDAVTGAAYSVSLFTRWQGDHIDQVWVKALATAGEPSETLFGAPAADAPRHPLPGMDPGNCTPQMGVAGPWHERLLHFPIGFLASAGAELQSEHFVSRTVATQAIQALRAVQARFAPALFASEIRTIASDTLWLSTAQGQDAVGFHFTWKPEWERTLDAVRCVEEALAPFAPRPHWAKVFTLPADMVRARYPRLPDFVALANRLDPGGKFRNRFVDDLLFG</sequence>
<dbReference type="Gene3D" id="3.30.70.2530">
    <property type="match status" value="1"/>
</dbReference>
<dbReference type="InterPro" id="IPR007173">
    <property type="entry name" value="ALO_C"/>
</dbReference>
<dbReference type="SUPFAM" id="SSF56176">
    <property type="entry name" value="FAD-binding/transporter-associated domain-like"/>
    <property type="match status" value="1"/>
</dbReference>
<evidence type="ECO:0000313" key="6">
    <source>
        <dbReference type="Proteomes" id="UP000595460"/>
    </source>
</evidence>
<protein>
    <submittedName>
        <fullName evidence="5">FAD-binding protein</fullName>
    </submittedName>
</protein>
<dbReference type="Proteomes" id="UP000595460">
    <property type="component" value="Chromosome"/>
</dbReference>
<gene>
    <name evidence="5" type="ORF">JI749_10550</name>
</gene>
<name>A0ABX7C4Y3_9HYPH</name>
<dbReference type="InterPro" id="IPR010031">
    <property type="entry name" value="FAD_lactone_oxidase-like"/>
</dbReference>
<evidence type="ECO:0000259" key="4">
    <source>
        <dbReference type="PROSITE" id="PS51387"/>
    </source>
</evidence>
<dbReference type="Gene3D" id="3.30.70.2520">
    <property type="match status" value="1"/>
</dbReference>
<dbReference type="PIRSF" id="PIRSF000136">
    <property type="entry name" value="LGO_GLO"/>
    <property type="match status" value="1"/>
</dbReference>
<dbReference type="PANTHER" id="PTHR43762">
    <property type="entry name" value="L-GULONOLACTONE OXIDASE"/>
    <property type="match status" value="1"/>
</dbReference>
<dbReference type="Pfam" id="PF04030">
    <property type="entry name" value="ALO"/>
    <property type="match status" value="1"/>
</dbReference>
<accession>A0ABX7C4Y3</accession>
<dbReference type="InterPro" id="IPR018261">
    <property type="entry name" value="Ribosomal_bL27_CS"/>
</dbReference>
<evidence type="ECO:0000256" key="1">
    <source>
        <dbReference type="ARBA" id="ARBA00022630"/>
    </source>
</evidence>